<feature type="domain" description="Quinolinate phosphoribosyl transferase C-terminal" evidence="2">
    <location>
        <begin position="119"/>
        <end position="307"/>
    </location>
</feature>
<dbReference type="InterPro" id="IPR037128">
    <property type="entry name" value="Quinolinate_PRibosylTase_N_sf"/>
</dbReference>
<evidence type="ECO:0000256" key="1">
    <source>
        <dbReference type="ARBA" id="ARBA00022679"/>
    </source>
</evidence>
<keyword evidence="4" id="KW-0436">Ligase</keyword>
<accession>A0A7C5Y5J8</accession>
<evidence type="ECO:0000259" key="2">
    <source>
        <dbReference type="Pfam" id="PF01729"/>
    </source>
</evidence>
<dbReference type="EMBL" id="DRXS01000160">
    <property type="protein sequence ID" value="HHR40757.1"/>
    <property type="molecule type" value="Genomic_DNA"/>
</dbReference>
<gene>
    <name evidence="4" type="ORF">ENM42_02895</name>
</gene>
<feature type="domain" description="Quinolinate phosphoribosyl transferase N-terminal" evidence="3">
    <location>
        <begin position="22"/>
        <end position="117"/>
    </location>
</feature>
<evidence type="ECO:0000259" key="3">
    <source>
        <dbReference type="Pfam" id="PF02749"/>
    </source>
</evidence>
<organism evidence="4">
    <name type="scientific">Caldiarchaeum subterraneum</name>
    <dbReference type="NCBI Taxonomy" id="311458"/>
    <lineage>
        <taxon>Archaea</taxon>
        <taxon>Nitrososphaerota</taxon>
        <taxon>Candidatus Caldarchaeales</taxon>
        <taxon>Candidatus Caldarchaeaceae</taxon>
        <taxon>Candidatus Caldarchaeum</taxon>
    </lineage>
</organism>
<protein>
    <submittedName>
        <fullName evidence="4">Nicotinate phosphoribosyltransferase</fullName>
        <ecNumber evidence="4">6.3.4.21</ecNumber>
    </submittedName>
</protein>
<dbReference type="GO" id="GO:0004514">
    <property type="term" value="F:nicotinate-nucleotide diphosphorylase (carboxylating) activity"/>
    <property type="evidence" value="ECO:0007669"/>
    <property type="project" value="InterPro"/>
</dbReference>
<dbReference type="InterPro" id="IPR053190">
    <property type="entry name" value="NAPRTase-like"/>
</dbReference>
<dbReference type="GO" id="GO:0004516">
    <property type="term" value="F:nicotinate phosphoribosyltransferase activity"/>
    <property type="evidence" value="ECO:0007669"/>
    <property type="project" value="UniProtKB-EC"/>
</dbReference>
<dbReference type="PANTHER" id="PTHR43202:SF1">
    <property type="entry name" value="NICOTINATE PHOSPHORIBOSYLTRANSFERASE"/>
    <property type="match status" value="1"/>
</dbReference>
<dbReference type="GO" id="GO:0009435">
    <property type="term" value="P:NAD+ biosynthetic process"/>
    <property type="evidence" value="ECO:0007669"/>
    <property type="project" value="InterPro"/>
</dbReference>
<dbReference type="EC" id="6.3.4.21" evidence="4"/>
<keyword evidence="1 4" id="KW-0808">Transferase</keyword>
<dbReference type="InterPro" id="IPR036068">
    <property type="entry name" value="Nicotinate_pribotase-like_C"/>
</dbReference>
<sequence>MKPKPKAYIADPGQIKNGGSTDIYFHRTKTILEKSGSTDVAVAAEIHSYGLPNSYDWAVFTGLEEAVWLLEGLPVDLYAMDEGTVFRAVEPVARVEGRYVDFGVYEPSLLGILRHSSSVSTKAARIKLAAGNKSVLFFGIRCVHPAIAPMVDRAAYVGGCDAISGTLGASMLELDPMGTMPHALILVVNDQVKAWRLFHEIMPEKVPRIALVDTFYDERYESLKAAEVLGKNLYGVRLDTPSSRRGNIRRIVEEIRWSLDVAGYRHVKIFVSGGLSEESIPELVDIVDGFGVGTSIAFPESVDLALDIVERNGAPLSKRGKLPGRKQVYRCQNMHDTITLWNKNLVKCPVCAEPVNPLIKQVLKKGELVVDLPDAKKIREKVLAQLDSIRRLESLARPKFYL</sequence>
<dbReference type="InterPro" id="IPR035809">
    <property type="entry name" value="NAPRTase_arc-type"/>
</dbReference>
<dbReference type="PANTHER" id="PTHR43202">
    <property type="entry name" value="NICOTINATE-NUCLEOTIDE PYROPHOSPHORYLASE"/>
    <property type="match status" value="1"/>
</dbReference>
<name>A0A7C5Y5J8_CALS0</name>
<dbReference type="SUPFAM" id="SSF51690">
    <property type="entry name" value="Nicotinate/Quinolinate PRTase C-terminal domain-like"/>
    <property type="match status" value="1"/>
</dbReference>
<dbReference type="SUPFAM" id="SSF54675">
    <property type="entry name" value="Nicotinate/Quinolinate PRTase N-terminal domain-like"/>
    <property type="match status" value="1"/>
</dbReference>
<dbReference type="AlphaFoldDB" id="A0A7C5Y5J8"/>
<proteinExistence type="predicted"/>
<comment type="caution">
    <text evidence="4">The sequence shown here is derived from an EMBL/GenBank/DDBJ whole genome shotgun (WGS) entry which is preliminary data.</text>
</comment>
<dbReference type="Gene3D" id="3.90.1170.20">
    <property type="entry name" value="Quinolinate phosphoribosyl transferase, N-terminal domain"/>
    <property type="match status" value="1"/>
</dbReference>
<dbReference type="Gene3D" id="3.20.20.70">
    <property type="entry name" value="Aldolase class I"/>
    <property type="match status" value="1"/>
</dbReference>
<dbReference type="Pfam" id="PF01729">
    <property type="entry name" value="QRPTase_C"/>
    <property type="match status" value="1"/>
</dbReference>
<dbReference type="InterPro" id="IPR013785">
    <property type="entry name" value="Aldolase_TIM"/>
</dbReference>
<dbReference type="NCBIfam" id="NF006415">
    <property type="entry name" value="PRK08662.1"/>
    <property type="match status" value="1"/>
</dbReference>
<evidence type="ECO:0000313" key="4">
    <source>
        <dbReference type="EMBL" id="HHR40757.1"/>
    </source>
</evidence>
<keyword evidence="4" id="KW-0328">Glycosyltransferase</keyword>
<dbReference type="InterPro" id="IPR022412">
    <property type="entry name" value="Quinolinate_PRibosylTrfase_N"/>
</dbReference>
<dbReference type="CDD" id="cd01571">
    <property type="entry name" value="NAPRTase_B"/>
    <property type="match status" value="1"/>
</dbReference>
<dbReference type="Pfam" id="PF02749">
    <property type="entry name" value="QRPTase_N"/>
    <property type="match status" value="1"/>
</dbReference>
<dbReference type="InterPro" id="IPR002638">
    <property type="entry name" value="Quinolinate_PRibosylTrfase_C"/>
</dbReference>
<reference evidence="4" key="1">
    <citation type="journal article" date="2020" name="mSystems">
        <title>Genome- and Community-Level Interaction Insights into Carbon Utilization and Element Cycling Functions of Hydrothermarchaeota in Hydrothermal Sediment.</title>
        <authorList>
            <person name="Zhou Z."/>
            <person name="Liu Y."/>
            <person name="Xu W."/>
            <person name="Pan J."/>
            <person name="Luo Z.H."/>
            <person name="Li M."/>
        </authorList>
    </citation>
    <scope>NUCLEOTIDE SEQUENCE [LARGE SCALE GENOMIC DNA]</scope>
    <source>
        <strain evidence="4">SpSt-1084</strain>
    </source>
</reference>